<evidence type="ECO:0000256" key="1">
    <source>
        <dbReference type="ARBA" id="ARBA00007169"/>
    </source>
</evidence>
<sequence length="268" mass="28734">MGRPTWGGIVQHHRTVPRTAYLASTPSGKDRVRLFCFHHAGGGASAFAGFERALADRIDVVRVQLPGREGRIGQRLPPRMADIVTELDAHLDPYLTGDYAFYGHSMGALVAHDLAARRQARGANLPSRLIAAACRAPHLPPAFAALHDGTDEVLIRTMTDIGGLSPALLGRPEWVRAAVSLTRGDLRLCAGRDTTPGEPLRCAIDVFHGEDDPLVSAGQARGWARRTAGAFGWHTFEGGHFFQLGPAADVVARAIARLLVKAALPGVR</sequence>
<dbReference type="PANTHER" id="PTHR11487:SF0">
    <property type="entry name" value="S-ACYL FATTY ACID SYNTHASE THIOESTERASE, MEDIUM CHAIN"/>
    <property type="match status" value="1"/>
</dbReference>
<dbReference type="Proteomes" id="UP000440096">
    <property type="component" value="Unassembled WGS sequence"/>
</dbReference>
<dbReference type="GO" id="GO:0008610">
    <property type="term" value="P:lipid biosynthetic process"/>
    <property type="evidence" value="ECO:0007669"/>
    <property type="project" value="TreeGrafter"/>
</dbReference>
<dbReference type="OrthoDB" id="4169718at2"/>
<dbReference type="Pfam" id="PF00975">
    <property type="entry name" value="Thioesterase"/>
    <property type="match status" value="1"/>
</dbReference>
<dbReference type="PANTHER" id="PTHR11487">
    <property type="entry name" value="THIOESTERASE"/>
    <property type="match status" value="1"/>
</dbReference>
<accession>A0A6N7ZAS0</accession>
<dbReference type="SUPFAM" id="SSF53474">
    <property type="entry name" value="alpha/beta-Hydrolases"/>
    <property type="match status" value="1"/>
</dbReference>
<evidence type="ECO:0000313" key="3">
    <source>
        <dbReference type="EMBL" id="MTD58856.1"/>
    </source>
</evidence>
<dbReference type="Gene3D" id="3.40.50.1820">
    <property type="entry name" value="alpha/beta hydrolase"/>
    <property type="match status" value="1"/>
</dbReference>
<proteinExistence type="inferred from homology"/>
<dbReference type="GO" id="GO:0016787">
    <property type="term" value="F:hydrolase activity"/>
    <property type="evidence" value="ECO:0007669"/>
    <property type="project" value="UniProtKB-KW"/>
</dbReference>
<feature type="domain" description="Thioesterase" evidence="2">
    <location>
        <begin position="33"/>
        <end position="256"/>
    </location>
</feature>
<dbReference type="EMBL" id="WMBA01000079">
    <property type="protein sequence ID" value="MTD58856.1"/>
    <property type="molecule type" value="Genomic_DNA"/>
</dbReference>
<comment type="caution">
    <text evidence="3">The sequence shown here is derived from an EMBL/GenBank/DDBJ whole genome shotgun (WGS) entry which is preliminary data.</text>
</comment>
<dbReference type="AlphaFoldDB" id="A0A6N7ZAS0"/>
<gene>
    <name evidence="3" type="ORF">GKO32_33475</name>
</gene>
<evidence type="ECO:0000313" key="4">
    <source>
        <dbReference type="Proteomes" id="UP000440096"/>
    </source>
</evidence>
<name>A0A6N7ZAS0_9PSEU</name>
<organism evidence="3 4">
    <name type="scientific">Amycolatopsis pithecellobii</name>
    <dbReference type="NCBI Taxonomy" id="664692"/>
    <lineage>
        <taxon>Bacteria</taxon>
        <taxon>Bacillati</taxon>
        <taxon>Actinomycetota</taxon>
        <taxon>Actinomycetes</taxon>
        <taxon>Pseudonocardiales</taxon>
        <taxon>Pseudonocardiaceae</taxon>
        <taxon>Amycolatopsis</taxon>
    </lineage>
</organism>
<dbReference type="InterPro" id="IPR029058">
    <property type="entry name" value="AB_hydrolase_fold"/>
</dbReference>
<protein>
    <submittedName>
        <fullName evidence="3">Alpha/beta fold hydrolase</fullName>
    </submittedName>
</protein>
<reference evidence="3 4" key="1">
    <citation type="submission" date="2019-11" db="EMBL/GenBank/DDBJ databases">
        <title>Draft genome of Amycolatopsis RM579.</title>
        <authorList>
            <person name="Duangmal K."/>
            <person name="Mingma R."/>
        </authorList>
    </citation>
    <scope>NUCLEOTIDE SEQUENCE [LARGE SCALE GENOMIC DNA]</scope>
    <source>
        <strain evidence="3 4">RM579</strain>
    </source>
</reference>
<evidence type="ECO:0000259" key="2">
    <source>
        <dbReference type="Pfam" id="PF00975"/>
    </source>
</evidence>
<comment type="similarity">
    <text evidence="1">Belongs to the thioesterase family.</text>
</comment>
<dbReference type="InterPro" id="IPR012223">
    <property type="entry name" value="TEII"/>
</dbReference>
<keyword evidence="3" id="KW-0378">Hydrolase</keyword>
<keyword evidence="4" id="KW-1185">Reference proteome</keyword>
<dbReference type="InterPro" id="IPR001031">
    <property type="entry name" value="Thioesterase"/>
</dbReference>